<comment type="similarity">
    <text evidence="1">Belongs to the sigma-70 factor family. ECF subfamily.</text>
</comment>
<dbReference type="EMBL" id="CZQE01000090">
    <property type="protein sequence ID" value="CUS43833.1"/>
    <property type="molecule type" value="Genomic_DNA"/>
</dbReference>
<organism evidence="7">
    <name type="scientific">hydrothermal vent metagenome</name>
    <dbReference type="NCBI Taxonomy" id="652676"/>
    <lineage>
        <taxon>unclassified sequences</taxon>
        <taxon>metagenomes</taxon>
        <taxon>ecological metagenomes</taxon>
    </lineage>
</organism>
<dbReference type="SUPFAM" id="SSF88659">
    <property type="entry name" value="Sigma3 and sigma4 domains of RNA polymerase sigma factors"/>
    <property type="match status" value="1"/>
</dbReference>
<protein>
    <submittedName>
        <fullName evidence="7">RNA polymerase sigma-70 factor, ECF subfamily</fullName>
    </submittedName>
</protein>
<evidence type="ECO:0000256" key="3">
    <source>
        <dbReference type="ARBA" id="ARBA00023082"/>
    </source>
</evidence>
<dbReference type="InterPro" id="IPR007627">
    <property type="entry name" value="RNA_pol_sigma70_r2"/>
</dbReference>
<feature type="domain" description="RNA polymerase sigma-70 region 2" evidence="5">
    <location>
        <begin position="2"/>
        <end position="54"/>
    </location>
</feature>
<name>A0A160THQ5_9ZZZZ</name>
<evidence type="ECO:0000256" key="4">
    <source>
        <dbReference type="ARBA" id="ARBA00023163"/>
    </source>
</evidence>
<dbReference type="Pfam" id="PF08281">
    <property type="entry name" value="Sigma70_r4_2"/>
    <property type="match status" value="1"/>
</dbReference>
<evidence type="ECO:0000256" key="2">
    <source>
        <dbReference type="ARBA" id="ARBA00023015"/>
    </source>
</evidence>
<dbReference type="GO" id="GO:0003677">
    <property type="term" value="F:DNA binding"/>
    <property type="evidence" value="ECO:0007669"/>
    <property type="project" value="InterPro"/>
</dbReference>
<feature type="domain" description="RNA polymerase sigma factor 70 region 4 type 2" evidence="6">
    <location>
        <begin position="93"/>
        <end position="142"/>
    </location>
</feature>
<dbReference type="Gene3D" id="1.10.1740.10">
    <property type="match status" value="1"/>
</dbReference>
<evidence type="ECO:0000313" key="7">
    <source>
        <dbReference type="EMBL" id="CUS43833.1"/>
    </source>
</evidence>
<dbReference type="PANTHER" id="PTHR43133:SF63">
    <property type="entry name" value="RNA POLYMERASE SIGMA FACTOR FECI-RELATED"/>
    <property type="match status" value="1"/>
</dbReference>
<dbReference type="InterPro" id="IPR013249">
    <property type="entry name" value="RNA_pol_sigma70_r4_t2"/>
</dbReference>
<evidence type="ECO:0000259" key="6">
    <source>
        <dbReference type="Pfam" id="PF08281"/>
    </source>
</evidence>
<dbReference type="InterPro" id="IPR013324">
    <property type="entry name" value="RNA_pol_sigma_r3/r4-like"/>
</dbReference>
<proteinExistence type="inferred from homology"/>
<gene>
    <name evidence="7" type="ORF">MGWOODY_Smn2625</name>
</gene>
<keyword evidence="3" id="KW-0731">Sigma factor</keyword>
<dbReference type="AlphaFoldDB" id="A0A160THQ5"/>
<dbReference type="GO" id="GO:0016987">
    <property type="term" value="F:sigma factor activity"/>
    <property type="evidence" value="ECO:0007669"/>
    <property type="project" value="UniProtKB-KW"/>
</dbReference>
<accession>A0A160THQ5</accession>
<dbReference type="InterPro" id="IPR014284">
    <property type="entry name" value="RNA_pol_sigma-70_dom"/>
</dbReference>
<evidence type="ECO:0000259" key="5">
    <source>
        <dbReference type="Pfam" id="PF04542"/>
    </source>
</evidence>
<reference evidence="7" key="1">
    <citation type="submission" date="2015-10" db="EMBL/GenBank/DDBJ databases">
        <authorList>
            <person name="Gilbert D.G."/>
        </authorList>
    </citation>
    <scope>NUCLEOTIDE SEQUENCE</scope>
</reference>
<dbReference type="Pfam" id="PF04542">
    <property type="entry name" value="Sigma70_r2"/>
    <property type="match status" value="1"/>
</dbReference>
<dbReference type="Gene3D" id="1.10.10.10">
    <property type="entry name" value="Winged helix-like DNA-binding domain superfamily/Winged helix DNA-binding domain"/>
    <property type="match status" value="1"/>
</dbReference>
<keyword evidence="2" id="KW-0805">Transcription regulation</keyword>
<dbReference type="PANTHER" id="PTHR43133">
    <property type="entry name" value="RNA POLYMERASE ECF-TYPE SIGMA FACTO"/>
    <property type="match status" value="1"/>
</dbReference>
<dbReference type="GO" id="GO:0006352">
    <property type="term" value="P:DNA-templated transcription initiation"/>
    <property type="evidence" value="ECO:0007669"/>
    <property type="project" value="InterPro"/>
</dbReference>
<keyword evidence="4" id="KW-0804">Transcription</keyword>
<dbReference type="SUPFAM" id="SSF88946">
    <property type="entry name" value="Sigma2 domain of RNA polymerase sigma factors"/>
    <property type="match status" value="1"/>
</dbReference>
<dbReference type="InterPro" id="IPR039425">
    <property type="entry name" value="RNA_pol_sigma-70-like"/>
</dbReference>
<dbReference type="InterPro" id="IPR013325">
    <property type="entry name" value="RNA_pol_sigma_r2"/>
</dbReference>
<evidence type="ECO:0000256" key="1">
    <source>
        <dbReference type="ARBA" id="ARBA00010641"/>
    </source>
</evidence>
<dbReference type="InterPro" id="IPR036388">
    <property type="entry name" value="WH-like_DNA-bd_sf"/>
</dbReference>
<sequence>MLLRLLVARLGNSDDAEDALQDMWLRIDQLADRPVAQPKAFLYRVAANLATDRRIAGGRRGARDAAWLDSQPDADELPDAERALIASDQLRTVAAVVEAMPERMRIALHRFRIEGRSQRTIAEELGISVSGVEKLLQRAYRQIHDRLEATGVEVAAPYRLSDERGTNRAG</sequence>
<dbReference type="NCBIfam" id="TIGR02937">
    <property type="entry name" value="sigma70-ECF"/>
    <property type="match status" value="1"/>
</dbReference>